<proteinExistence type="predicted"/>
<evidence type="ECO:0000313" key="1">
    <source>
        <dbReference type="EMBL" id="RDX50844.1"/>
    </source>
</evidence>
<dbReference type="Proteomes" id="UP000256964">
    <property type="component" value="Unassembled WGS sequence"/>
</dbReference>
<keyword evidence="2" id="KW-1185">Reference proteome</keyword>
<dbReference type="AlphaFoldDB" id="A0A371DE75"/>
<dbReference type="EMBL" id="KZ857397">
    <property type="protein sequence ID" value="RDX50844.1"/>
    <property type="molecule type" value="Genomic_DNA"/>
</dbReference>
<evidence type="ECO:0000313" key="2">
    <source>
        <dbReference type="Proteomes" id="UP000256964"/>
    </source>
</evidence>
<gene>
    <name evidence="1" type="ORF">OH76DRAFT_1481917</name>
</gene>
<protein>
    <submittedName>
        <fullName evidence="1">Uncharacterized protein</fullName>
    </submittedName>
</protein>
<organism evidence="1 2">
    <name type="scientific">Lentinus brumalis</name>
    <dbReference type="NCBI Taxonomy" id="2498619"/>
    <lineage>
        <taxon>Eukaryota</taxon>
        <taxon>Fungi</taxon>
        <taxon>Dikarya</taxon>
        <taxon>Basidiomycota</taxon>
        <taxon>Agaricomycotina</taxon>
        <taxon>Agaricomycetes</taxon>
        <taxon>Polyporales</taxon>
        <taxon>Polyporaceae</taxon>
        <taxon>Lentinus</taxon>
    </lineage>
</organism>
<reference evidence="1 2" key="1">
    <citation type="journal article" date="2018" name="Biotechnol. Biofuels">
        <title>Integrative visual omics of the white-rot fungus Polyporus brumalis exposes the biotechnological potential of its oxidative enzymes for delignifying raw plant biomass.</title>
        <authorList>
            <person name="Miyauchi S."/>
            <person name="Rancon A."/>
            <person name="Drula E."/>
            <person name="Hage H."/>
            <person name="Chaduli D."/>
            <person name="Favel A."/>
            <person name="Grisel S."/>
            <person name="Henrissat B."/>
            <person name="Herpoel-Gimbert I."/>
            <person name="Ruiz-Duenas F.J."/>
            <person name="Chevret D."/>
            <person name="Hainaut M."/>
            <person name="Lin J."/>
            <person name="Wang M."/>
            <person name="Pangilinan J."/>
            <person name="Lipzen A."/>
            <person name="Lesage-Meessen L."/>
            <person name="Navarro D."/>
            <person name="Riley R."/>
            <person name="Grigoriev I.V."/>
            <person name="Zhou S."/>
            <person name="Raouche S."/>
            <person name="Rosso M.N."/>
        </authorList>
    </citation>
    <scope>NUCLEOTIDE SEQUENCE [LARGE SCALE GENOMIC DNA]</scope>
    <source>
        <strain evidence="1 2">BRFM 1820</strain>
    </source>
</reference>
<dbReference type="OrthoDB" id="2766247at2759"/>
<sequence length="279" mass="31156">MNCNIPSFNALRRSITALRALEELDIWDATTKSRVGKPWVSSSKYAPGPQLRMFKLVGPQDEHVPGDLVDVLMHWLSNHTSLKELHLSIAMRRELSVTVGSPFGPGLMAFFQSGAASSVSSLSMDIMEGRYNPISYFTSLSSLTLSSDIDLCISSLWAEACAMLNDLRSPIRYLRFTEVLYHEPQTPCPAHSDFCFCLGPGGGIAELDAVLSRDVFRDLIRVEFHLRRWAYFGPYPPTAGLDDVPRPRIERSELLDRTKESLPQLFAAGVVLVAFTESW</sequence>
<name>A0A371DE75_9APHY</name>
<accession>A0A371DE75</accession>